<evidence type="ECO:0000313" key="1">
    <source>
        <dbReference type="EMBL" id="GHD29017.1"/>
    </source>
</evidence>
<proteinExistence type="predicted"/>
<name>A0ABQ3GS00_9GAMM</name>
<dbReference type="InterPro" id="IPR023214">
    <property type="entry name" value="HAD_sf"/>
</dbReference>
<dbReference type="PANTHER" id="PTHR43434">
    <property type="entry name" value="PHOSPHOGLYCOLATE PHOSPHATASE"/>
    <property type="match status" value="1"/>
</dbReference>
<dbReference type="Gene3D" id="1.10.150.240">
    <property type="entry name" value="Putative phosphatase, domain 2"/>
    <property type="match status" value="1"/>
</dbReference>
<keyword evidence="2" id="KW-1185">Reference proteome</keyword>
<evidence type="ECO:0000313" key="2">
    <source>
        <dbReference type="Proteomes" id="UP000610203"/>
    </source>
</evidence>
<dbReference type="Gene3D" id="3.40.50.1000">
    <property type="entry name" value="HAD superfamily/HAD-like"/>
    <property type="match status" value="1"/>
</dbReference>
<dbReference type="Proteomes" id="UP000610203">
    <property type="component" value="Unassembled WGS sequence"/>
</dbReference>
<comment type="caution">
    <text evidence="1">The sequence shown here is derived from an EMBL/GenBank/DDBJ whole genome shotgun (WGS) entry which is preliminary data.</text>
</comment>
<dbReference type="PANTHER" id="PTHR43434:SF19">
    <property type="entry name" value="PHOSPHONOACETALDEHYDE HYDROLASE"/>
    <property type="match status" value="1"/>
</dbReference>
<dbReference type="InterPro" id="IPR050155">
    <property type="entry name" value="HAD-like_hydrolase_sf"/>
</dbReference>
<dbReference type="SFLD" id="SFLDG01129">
    <property type="entry name" value="C1.5:_HAD__Beta-PGM__Phosphata"/>
    <property type="match status" value="1"/>
</dbReference>
<gene>
    <name evidence="1" type="ORF">GCM10016272_08910</name>
</gene>
<reference evidence="2" key="1">
    <citation type="journal article" date="2019" name="Int. J. Syst. Evol. Microbiol.">
        <title>The Global Catalogue of Microorganisms (GCM) 10K type strain sequencing project: providing services to taxonomists for standard genome sequencing and annotation.</title>
        <authorList>
            <consortium name="The Broad Institute Genomics Platform"/>
            <consortium name="The Broad Institute Genome Sequencing Center for Infectious Disease"/>
            <person name="Wu L."/>
            <person name="Ma J."/>
        </authorList>
    </citation>
    <scope>NUCLEOTIDE SEQUENCE [LARGE SCALE GENOMIC DNA]</scope>
    <source>
        <strain evidence="2">KCTC 42280</strain>
    </source>
</reference>
<organism evidence="1 2">
    <name type="scientific">Psychrobacter glaciei</name>
    <dbReference type="NCBI Taxonomy" id="619771"/>
    <lineage>
        <taxon>Bacteria</taxon>
        <taxon>Pseudomonadati</taxon>
        <taxon>Pseudomonadota</taxon>
        <taxon>Gammaproteobacteria</taxon>
        <taxon>Moraxellales</taxon>
        <taxon>Moraxellaceae</taxon>
        <taxon>Psychrobacter</taxon>
    </lineage>
</organism>
<dbReference type="InterPro" id="IPR036412">
    <property type="entry name" value="HAD-like_sf"/>
</dbReference>
<dbReference type="SUPFAM" id="SSF56784">
    <property type="entry name" value="HAD-like"/>
    <property type="match status" value="1"/>
</dbReference>
<dbReference type="EMBL" id="BMZR01000001">
    <property type="protein sequence ID" value="GHD29017.1"/>
    <property type="molecule type" value="Genomic_DNA"/>
</dbReference>
<sequence>MNTVKNNVTSSSSHSDSLNSIKNKFFDIRLCVFDMAGTTVDEGNLVYKTVCNAINEALMRAGKSDKQVSLELCLEYGAGKEKRNAIRDILDMLDLSDADIESLTDTAFAAFKVNLATAYNKDTLSEFEGMSELFEQLKASGRNVVLNTGYDAKTANKILTILGWSVGDQVDALVTADDVENGRPGPDMITLAMKQFNIENSQQVLKAGDSGIDIEEGQNAECGLVLGVLSGAQNEQQLVKYSPDGVLDKLTDLKALI</sequence>
<dbReference type="RefSeq" id="WP_189582209.1">
    <property type="nucleotide sequence ID" value="NZ_BMZR01000001.1"/>
</dbReference>
<dbReference type="Pfam" id="PF00702">
    <property type="entry name" value="Hydrolase"/>
    <property type="match status" value="1"/>
</dbReference>
<protein>
    <submittedName>
        <fullName evidence="1">Phosphatase</fullName>
    </submittedName>
</protein>
<dbReference type="InterPro" id="IPR023198">
    <property type="entry name" value="PGP-like_dom2"/>
</dbReference>
<accession>A0ABQ3GS00</accession>
<dbReference type="SFLD" id="SFLDS00003">
    <property type="entry name" value="Haloacid_Dehalogenase"/>
    <property type="match status" value="1"/>
</dbReference>